<comment type="caution">
    <text evidence="3">The sequence shown here is derived from an EMBL/GenBank/DDBJ whole genome shotgun (WGS) entry which is preliminary data.</text>
</comment>
<dbReference type="InterPro" id="IPR055568">
    <property type="entry name" value="DUF7144"/>
</dbReference>
<dbReference type="EMBL" id="BAABJV010000023">
    <property type="protein sequence ID" value="GAA4793979.1"/>
    <property type="molecule type" value="Genomic_DNA"/>
</dbReference>
<feature type="transmembrane region" description="Helical" evidence="1">
    <location>
        <begin position="116"/>
        <end position="133"/>
    </location>
</feature>
<keyword evidence="4" id="KW-1185">Reference proteome</keyword>
<protein>
    <recommendedName>
        <fullName evidence="2">DUF7144 domain-containing protein</fullName>
    </recommendedName>
</protein>
<feature type="transmembrane region" description="Helical" evidence="1">
    <location>
        <begin position="91"/>
        <end position="110"/>
    </location>
</feature>
<keyword evidence="1" id="KW-0812">Transmembrane</keyword>
<evidence type="ECO:0000259" key="2">
    <source>
        <dbReference type="Pfam" id="PF23636"/>
    </source>
</evidence>
<feature type="domain" description="DUF7144" evidence="2">
    <location>
        <begin position="23"/>
        <end position="136"/>
    </location>
</feature>
<proteinExistence type="predicted"/>
<dbReference type="Proteomes" id="UP001501147">
    <property type="component" value="Unassembled WGS sequence"/>
</dbReference>
<reference evidence="4" key="1">
    <citation type="journal article" date="2019" name="Int. J. Syst. Evol. Microbiol.">
        <title>The Global Catalogue of Microorganisms (GCM) 10K type strain sequencing project: providing services to taxonomists for standard genome sequencing and annotation.</title>
        <authorList>
            <consortium name="The Broad Institute Genomics Platform"/>
            <consortium name="The Broad Institute Genome Sequencing Center for Infectious Disease"/>
            <person name="Wu L."/>
            <person name="Ma J."/>
        </authorList>
    </citation>
    <scope>NUCLEOTIDE SEQUENCE [LARGE SCALE GENOMIC DNA]</scope>
    <source>
        <strain evidence="4">JCM 18324</strain>
    </source>
</reference>
<dbReference type="Pfam" id="PF23636">
    <property type="entry name" value="DUF7144"/>
    <property type="match status" value="1"/>
</dbReference>
<feature type="transmembrane region" description="Helical" evidence="1">
    <location>
        <begin position="66"/>
        <end position="86"/>
    </location>
</feature>
<organism evidence="3 4">
    <name type="scientific">Streptomyces sanyensis</name>
    <dbReference type="NCBI Taxonomy" id="568869"/>
    <lineage>
        <taxon>Bacteria</taxon>
        <taxon>Bacillati</taxon>
        <taxon>Actinomycetota</taxon>
        <taxon>Actinomycetes</taxon>
        <taxon>Kitasatosporales</taxon>
        <taxon>Streptomycetaceae</taxon>
        <taxon>Streptomyces</taxon>
    </lineage>
</organism>
<evidence type="ECO:0000313" key="3">
    <source>
        <dbReference type="EMBL" id="GAA4793979.1"/>
    </source>
</evidence>
<evidence type="ECO:0000256" key="1">
    <source>
        <dbReference type="SAM" id="Phobius"/>
    </source>
</evidence>
<sequence length="141" mass="14809">MGRHTAPDAHGAPEGYARMVGGLLFAGVLMLGTGVLAVLQGVAALVGGEVYTRVDDGYLYGFSPAAWGWVHIALGALIALTGWGVLGDAAWARLPGLLFASLGLVAQFAYLPYQPVWSVVLMAAYALVLRALAVRRDTARR</sequence>
<feature type="transmembrane region" description="Helical" evidence="1">
    <location>
        <begin position="20"/>
        <end position="46"/>
    </location>
</feature>
<evidence type="ECO:0000313" key="4">
    <source>
        <dbReference type="Proteomes" id="UP001501147"/>
    </source>
</evidence>
<keyword evidence="1" id="KW-0472">Membrane</keyword>
<name>A0ABP9BGW4_9ACTN</name>
<dbReference type="RefSeq" id="WP_345616021.1">
    <property type="nucleotide sequence ID" value="NZ_BAABJV010000023.1"/>
</dbReference>
<keyword evidence="1" id="KW-1133">Transmembrane helix</keyword>
<accession>A0ABP9BGW4</accession>
<gene>
    <name evidence="3" type="ORF">GCM10023329_53150</name>
</gene>